<keyword evidence="1" id="KW-0472">Membrane</keyword>
<dbReference type="RefSeq" id="WP_035164959.1">
    <property type="nucleotide sequence ID" value="NZ_AZTB01000089.1"/>
</dbReference>
<dbReference type="Proteomes" id="UP000029622">
    <property type="component" value="Unassembled WGS sequence"/>
</dbReference>
<sequence>MIGVIFLRVYLSEKNSRILLFLGLIIGIAGVFFCASKILNKYSSALFVTIVYVINSLEIFIKAIFKR</sequence>
<accession>A0A096BEG5</accession>
<feature type="transmembrane region" description="Helical" evidence="1">
    <location>
        <begin position="45"/>
        <end position="65"/>
    </location>
</feature>
<proteinExistence type="predicted"/>
<feature type="transmembrane region" description="Helical" evidence="1">
    <location>
        <begin position="18"/>
        <end position="39"/>
    </location>
</feature>
<keyword evidence="1" id="KW-1133">Transmembrane helix</keyword>
<protein>
    <submittedName>
        <fullName evidence="2">Uncharacterized protein</fullName>
    </submittedName>
</protein>
<reference evidence="2 3" key="1">
    <citation type="submission" date="2013-12" db="EMBL/GenBank/DDBJ databases">
        <title>Draft genome sequence of Caloranaerobacter sp. H53214.</title>
        <authorList>
            <person name="Jiang L.J."/>
            <person name="Shao Z.Z."/>
            <person name="Long M.N."/>
        </authorList>
    </citation>
    <scope>NUCLEOTIDE SEQUENCE [LARGE SCALE GENOMIC DNA]</scope>
    <source>
        <strain evidence="2 3">H53214</strain>
    </source>
</reference>
<dbReference type="AlphaFoldDB" id="A0A096BEG5"/>
<comment type="caution">
    <text evidence="2">The sequence shown here is derived from an EMBL/GenBank/DDBJ whole genome shotgun (WGS) entry which is preliminary data.</text>
</comment>
<gene>
    <name evidence="2" type="ORF">Y919_11505</name>
</gene>
<evidence type="ECO:0000256" key="1">
    <source>
        <dbReference type="SAM" id="Phobius"/>
    </source>
</evidence>
<evidence type="ECO:0000313" key="2">
    <source>
        <dbReference type="EMBL" id="KGG79520.1"/>
    </source>
</evidence>
<dbReference type="EMBL" id="AZTB01000089">
    <property type="protein sequence ID" value="KGG79520.1"/>
    <property type="molecule type" value="Genomic_DNA"/>
</dbReference>
<name>A0A096BEG5_9FIRM</name>
<organism evidence="2 3">
    <name type="scientific">Caloranaerobacter azorensis H53214</name>
    <dbReference type="NCBI Taxonomy" id="1156417"/>
    <lineage>
        <taxon>Bacteria</taxon>
        <taxon>Bacillati</taxon>
        <taxon>Bacillota</taxon>
        <taxon>Tissierellia</taxon>
        <taxon>Tissierellales</taxon>
        <taxon>Thermohalobacteraceae</taxon>
        <taxon>Caloranaerobacter</taxon>
    </lineage>
</organism>
<keyword evidence="1" id="KW-0812">Transmembrane</keyword>
<evidence type="ECO:0000313" key="3">
    <source>
        <dbReference type="Proteomes" id="UP000029622"/>
    </source>
</evidence>